<evidence type="ECO:0000313" key="8">
    <source>
        <dbReference type="EMBL" id="SLN41458.1"/>
    </source>
</evidence>
<dbReference type="AlphaFoldDB" id="A0A1X6Z5V4"/>
<feature type="domain" description="ABC3 transporter permease C-terminal" evidence="7">
    <location>
        <begin position="671"/>
        <end position="789"/>
    </location>
</feature>
<feature type="transmembrane region" description="Helical" evidence="6">
    <location>
        <begin position="321"/>
        <end position="347"/>
    </location>
</feature>
<keyword evidence="9" id="KW-1185">Reference proteome</keyword>
<dbReference type="GO" id="GO:0005886">
    <property type="term" value="C:plasma membrane"/>
    <property type="evidence" value="ECO:0007669"/>
    <property type="project" value="UniProtKB-SubCell"/>
</dbReference>
<dbReference type="InterPro" id="IPR038766">
    <property type="entry name" value="Membrane_comp_ABC_pdt"/>
</dbReference>
<feature type="domain" description="ABC3 transporter permease C-terminal" evidence="7">
    <location>
        <begin position="226"/>
        <end position="349"/>
    </location>
</feature>
<keyword evidence="3 6" id="KW-0812">Transmembrane</keyword>
<keyword evidence="5 6" id="KW-0472">Membrane</keyword>
<comment type="subcellular location">
    <subcellularLocation>
        <location evidence="1">Cell membrane</location>
        <topology evidence="1">Multi-pass membrane protein</topology>
    </subcellularLocation>
</comment>
<dbReference type="InterPro" id="IPR003838">
    <property type="entry name" value="ABC3_permease_C"/>
</dbReference>
<protein>
    <submittedName>
        <fullName evidence="8">FtsX-like permease family protein</fullName>
    </submittedName>
</protein>
<feature type="transmembrane region" description="Helical" evidence="6">
    <location>
        <begin position="664"/>
        <end position="689"/>
    </location>
</feature>
<gene>
    <name evidence="8" type="ORF">ROJ8625_01978</name>
</gene>
<evidence type="ECO:0000256" key="2">
    <source>
        <dbReference type="ARBA" id="ARBA00022475"/>
    </source>
</evidence>
<dbReference type="RefSeq" id="WP_234984226.1">
    <property type="nucleotide sequence ID" value="NZ_FWFK01000003.1"/>
</dbReference>
<reference evidence="8 9" key="1">
    <citation type="submission" date="2017-03" db="EMBL/GenBank/DDBJ databases">
        <authorList>
            <person name="Afonso C.L."/>
            <person name="Miller P.J."/>
            <person name="Scott M.A."/>
            <person name="Spackman E."/>
            <person name="Goraichik I."/>
            <person name="Dimitrov K.M."/>
            <person name="Suarez D.L."/>
            <person name="Swayne D.E."/>
        </authorList>
    </citation>
    <scope>NUCLEOTIDE SEQUENCE [LARGE SCALE GENOMIC DNA]</scope>
    <source>
        <strain evidence="8 9">CECT 8625</strain>
    </source>
</reference>
<evidence type="ECO:0000256" key="3">
    <source>
        <dbReference type="ARBA" id="ARBA00022692"/>
    </source>
</evidence>
<feature type="transmembrane region" description="Helical" evidence="6">
    <location>
        <begin position="762"/>
        <end position="782"/>
    </location>
</feature>
<feature type="transmembrane region" description="Helical" evidence="6">
    <location>
        <begin position="368"/>
        <end position="393"/>
    </location>
</feature>
<evidence type="ECO:0000256" key="5">
    <source>
        <dbReference type="ARBA" id="ARBA00023136"/>
    </source>
</evidence>
<name>A0A1X6Z5V4_9RHOB</name>
<dbReference type="Proteomes" id="UP000193570">
    <property type="component" value="Unassembled WGS sequence"/>
</dbReference>
<dbReference type="PANTHER" id="PTHR30287:SF2">
    <property type="entry name" value="BLL1001 PROTEIN"/>
    <property type="match status" value="1"/>
</dbReference>
<dbReference type="EMBL" id="FWFK01000003">
    <property type="protein sequence ID" value="SLN41458.1"/>
    <property type="molecule type" value="Genomic_DNA"/>
</dbReference>
<dbReference type="Pfam" id="PF02687">
    <property type="entry name" value="FtsX"/>
    <property type="match status" value="2"/>
</dbReference>
<evidence type="ECO:0000256" key="6">
    <source>
        <dbReference type="SAM" id="Phobius"/>
    </source>
</evidence>
<feature type="transmembrane region" description="Helical" evidence="6">
    <location>
        <begin position="399"/>
        <end position="420"/>
    </location>
</feature>
<accession>A0A1X6Z5V4</accession>
<evidence type="ECO:0000259" key="7">
    <source>
        <dbReference type="Pfam" id="PF02687"/>
    </source>
</evidence>
<evidence type="ECO:0000313" key="9">
    <source>
        <dbReference type="Proteomes" id="UP000193570"/>
    </source>
</evidence>
<evidence type="ECO:0000256" key="1">
    <source>
        <dbReference type="ARBA" id="ARBA00004651"/>
    </source>
</evidence>
<sequence>MTRTAIIALLSHWRRHRLQLAMLLIGLALATALWSGVQAINSEARKSYDRAAATLGQDTLDRLSAPDGVTLSEFVELRRAGYLVSPVIEGNSRIDAARLRILGVDPLTAPPQAGLAALAGDGDVLADFLGSEGLLLVAPETAAELDGTDLPPRRIAADLSPGIAITDITTAQRLLDRERLSYLSVWQQQPAGLPPLESATDLARTTPEDGTDLAELTDSFHLNLTAFGFLAFGVGLFIVQSAIGLAVEQRRQTFRTLRALGLPLRRLVALLATELAAFALLAGTVGLGLGYAIAAALLPGVAGTLRGLYGAPVSGMLSFDPLWALAGLGLTLAGTAVAGGQALWTVARMPLLAPAQPRAWAMASARTLRLQGAAALVLLTLAVILVVAGGSLLAAFGSLAALLIGSALALPPLLIGALRLARPLARGPVGEWLLADARQQVPALSLALMALLLALSANVGVGTMVGSFRTTFTGWLDHRLAAELYVTAPDEETAAQVREIAATDAREILPSASVDLTVAGQPATLIGIAADAATFREGWPLLQAEPDVWDRLAAGDGVLINEQLYRREDLELGAPLTLAEGWRLPVAGIYADYGNPQAQLMIGNAVLSDRYPDLPQLRFALRIAPDAAPALAERLRQETGLPQQAVVNQAEVKAISLRVFDQTFLVTGALNVLTLGVAGVAVLTALLTLSGLRLPQLAPLWALGIRPARLARLEVARTLILAVLTWALAVPVGLALAWVLLARVNVAAFGWRLPMLYFPAEWLWLAAAALTAAGLACVWPAWRLTRLPPDRLLRIFANER</sequence>
<feature type="transmembrane region" description="Helical" evidence="6">
    <location>
        <begin position="226"/>
        <end position="247"/>
    </location>
</feature>
<evidence type="ECO:0000256" key="4">
    <source>
        <dbReference type="ARBA" id="ARBA00022989"/>
    </source>
</evidence>
<dbReference type="PANTHER" id="PTHR30287">
    <property type="entry name" value="MEMBRANE COMPONENT OF PREDICTED ABC SUPERFAMILY METABOLITE UPTAKE TRANSPORTER"/>
    <property type="match status" value="1"/>
</dbReference>
<proteinExistence type="predicted"/>
<keyword evidence="4 6" id="KW-1133">Transmembrane helix</keyword>
<organism evidence="8 9">
    <name type="scientific">Roseivivax jejudonensis</name>
    <dbReference type="NCBI Taxonomy" id="1529041"/>
    <lineage>
        <taxon>Bacteria</taxon>
        <taxon>Pseudomonadati</taxon>
        <taxon>Pseudomonadota</taxon>
        <taxon>Alphaproteobacteria</taxon>
        <taxon>Rhodobacterales</taxon>
        <taxon>Roseobacteraceae</taxon>
        <taxon>Roseivivax</taxon>
    </lineage>
</organism>
<keyword evidence="2" id="KW-1003">Cell membrane</keyword>
<feature type="transmembrane region" description="Helical" evidence="6">
    <location>
        <begin position="441"/>
        <end position="461"/>
    </location>
</feature>
<feature type="transmembrane region" description="Helical" evidence="6">
    <location>
        <begin position="719"/>
        <end position="742"/>
    </location>
</feature>
<feature type="transmembrane region" description="Helical" evidence="6">
    <location>
        <begin position="268"/>
        <end position="301"/>
    </location>
</feature>